<comment type="catalytic activity">
    <reaction evidence="10">
        <text>S-hexadecanoyl-L-cysteinyl-[protein] + H2O = L-cysteinyl-[protein] + hexadecanoate + H(+)</text>
        <dbReference type="Rhea" id="RHEA:19233"/>
        <dbReference type="Rhea" id="RHEA-COMP:10131"/>
        <dbReference type="Rhea" id="RHEA-COMP:11032"/>
        <dbReference type="ChEBI" id="CHEBI:7896"/>
        <dbReference type="ChEBI" id="CHEBI:15377"/>
        <dbReference type="ChEBI" id="CHEBI:15378"/>
        <dbReference type="ChEBI" id="CHEBI:29950"/>
        <dbReference type="ChEBI" id="CHEBI:74151"/>
        <dbReference type="EC" id="3.1.2.22"/>
    </reaction>
    <physiologicalReaction direction="left-to-right" evidence="10">
        <dbReference type="Rhea" id="RHEA:19234"/>
    </physiologicalReaction>
</comment>
<dbReference type="Proteomes" id="UP000198796">
    <property type="component" value="Unassembled WGS sequence"/>
</dbReference>
<dbReference type="EC" id="3.1.2.22" evidence="1"/>
<evidence type="ECO:0000256" key="6">
    <source>
        <dbReference type="ARBA" id="ARBA00041520"/>
    </source>
</evidence>
<dbReference type="InterPro" id="IPR000073">
    <property type="entry name" value="AB_hydrolase_1"/>
</dbReference>
<dbReference type="GO" id="GO:0102390">
    <property type="term" value="F:mycophenolic acid acyl-glucuronide esterase activity"/>
    <property type="evidence" value="ECO:0007669"/>
    <property type="project" value="UniProtKB-EC"/>
</dbReference>
<dbReference type="Pfam" id="PF12697">
    <property type="entry name" value="Abhydrolase_6"/>
    <property type="match status" value="1"/>
</dbReference>
<evidence type="ECO:0000256" key="9">
    <source>
        <dbReference type="ARBA" id="ARBA00046047"/>
    </source>
</evidence>
<gene>
    <name evidence="13" type="ORF">SAMN05421688_1797</name>
</gene>
<evidence type="ECO:0000256" key="1">
    <source>
        <dbReference type="ARBA" id="ARBA00012423"/>
    </source>
</evidence>
<evidence type="ECO:0000256" key="5">
    <source>
        <dbReference type="ARBA" id="ARBA00039314"/>
    </source>
</evidence>
<keyword evidence="14" id="KW-1185">Reference proteome</keyword>
<feature type="domain" description="AB hydrolase-1" evidence="12">
    <location>
        <begin position="43"/>
        <end position="159"/>
    </location>
</feature>
<evidence type="ECO:0000256" key="10">
    <source>
        <dbReference type="ARBA" id="ARBA00047409"/>
    </source>
</evidence>
<dbReference type="EMBL" id="FOJU01000003">
    <property type="protein sequence ID" value="SFA95112.1"/>
    <property type="molecule type" value="Genomic_DNA"/>
</dbReference>
<evidence type="ECO:0000313" key="13">
    <source>
        <dbReference type="EMBL" id="SFA95112.1"/>
    </source>
</evidence>
<sequence>METPQGRRIAYRWTDGGGAPIVFFGGYKSDMEGTKATHIEAWAQAEGRAFLRFDYSGHGRSSGNFEEGTIGAWTQDALAALELCGERAPVLVGSSMGGWIALICSQMLGRVKGLVGIAAAPDFTEDSFWNSFDEQQREQIMGQGRLELPSGYDEPYVVTRALIEDGRHNLVLRDTLNLSFPVRLLHGTADSSVAQEVPLKLMEHALCDDLHLTFVKGADHGFSSPECLALIQSAITEVAGPI</sequence>
<dbReference type="SUPFAM" id="SSF53474">
    <property type="entry name" value="alpha/beta-Hydrolases"/>
    <property type="match status" value="1"/>
</dbReference>
<evidence type="ECO:0000259" key="12">
    <source>
        <dbReference type="Pfam" id="PF12697"/>
    </source>
</evidence>
<evidence type="ECO:0000256" key="8">
    <source>
        <dbReference type="ARBA" id="ARBA00042704"/>
    </source>
</evidence>
<dbReference type="OrthoDB" id="9813296at2"/>
<dbReference type="GO" id="GO:0008474">
    <property type="term" value="F:palmitoyl-(protein) hydrolase activity"/>
    <property type="evidence" value="ECO:0007669"/>
    <property type="project" value="UniProtKB-EC"/>
</dbReference>
<dbReference type="RefSeq" id="WP_092065112.1">
    <property type="nucleotide sequence ID" value="NZ_FOJU01000003.1"/>
</dbReference>
<evidence type="ECO:0000256" key="7">
    <source>
        <dbReference type="ARBA" id="ARBA00042645"/>
    </source>
</evidence>
<organism evidence="13 14">
    <name type="scientific">Poseidonocella pacifica</name>
    <dbReference type="NCBI Taxonomy" id="871651"/>
    <lineage>
        <taxon>Bacteria</taxon>
        <taxon>Pseudomonadati</taxon>
        <taxon>Pseudomonadota</taxon>
        <taxon>Alphaproteobacteria</taxon>
        <taxon>Rhodobacterales</taxon>
        <taxon>Roseobacteraceae</taxon>
        <taxon>Poseidonocella</taxon>
    </lineage>
</organism>
<dbReference type="PANTHER" id="PTHR16138">
    <property type="entry name" value="MYCOPHENOLIC ACID ACYL-GLUCURONIDE ESTERASE, MITOCHONDRIAL"/>
    <property type="match status" value="1"/>
</dbReference>
<name>A0A1I0X281_9RHOB</name>
<evidence type="ECO:0000256" key="3">
    <source>
        <dbReference type="ARBA" id="ARBA00022946"/>
    </source>
</evidence>
<comment type="function">
    <text evidence="9">Acts as an acyl-protein thioesterase that hydrolyzes fatty acids from acylated residues in proteins. Regulates the mitochondrial S-depalmitoylation of the nucleophilic active site residue of peroxiredoxin-5/PRDX5, a key antioxidant protein, therefore modulating mitochondrial antioxidant ability. Also catalyzes the deglucuronidation of mycophenolic acid acyl-glucuronide, an active metabolite of the immunosuppressant drug mycophenolate.</text>
</comment>
<dbReference type="EC" id="3.1.1.93" evidence="4"/>
<accession>A0A1I0X281</accession>
<keyword evidence="3" id="KW-0809">Transit peptide</keyword>
<dbReference type="Gene3D" id="3.40.50.1820">
    <property type="entry name" value="alpha/beta hydrolase"/>
    <property type="match status" value="1"/>
</dbReference>
<comment type="catalytic activity">
    <reaction evidence="11">
        <text>mycophenolic acid O-acyl-beta-D-glucuronide + H2O = mycophenolate + D-glucuronate + H(+)</text>
        <dbReference type="Rhea" id="RHEA:34179"/>
        <dbReference type="ChEBI" id="CHEBI:15377"/>
        <dbReference type="ChEBI" id="CHEBI:15378"/>
        <dbReference type="ChEBI" id="CHEBI:58720"/>
        <dbReference type="ChEBI" id="CHEBI:62932"/>
        <dbReference type="ChEBI" id="CHEBI:66982"/>
        <dbReference type="EC" id="3.1.1.93"/>
    </reaction>
    <physiologicalReaction direction="left-to-right" evidence="11">
        <dbReference type="Rhea" id="RHEA:34180"/>
    </physiologicalReaction>
</comment>
<dbReference type="InterPro" id="IPR052382">
    <property type="entry name" value="ABHD10_acyl-thioesterase"/>
</dbReference>
<protein>
    <recommendedName>
        <fullName evidence="5">Palmitoyl-protein thioesterase ABHD10, mitochondrial</fullName>
        <ecNumber evidence="4">3.1.1.93</ecNumber>
        <ecNumber evidence="1">3.1.2.22</ecNumber>
    </recommendedName>
    <alternativeName>
        <fullName evidence="7">Acyl-protein thioesterase ABHD10</fullName>
    </alternativeName>
    <alternativeName>
        <fullName evidence="8">Alpha/beta hydrolase domain-containing protein 10</fullName>
    </alternativeName>
    <alternativeName>
        <fullName evidence="6">Mycophenolic acid acyl-glucuronide esterase, mitochondrial</fullName>
    </alternativeName>
</protein>
<dbReference type="STRING" id="871651.SAMN05421688_1797"/>
<evidence type="ECO:0000313" key="14">
    <source>
        <dbReference type="Proteomes" id="UP000198796"/>
    </source>
</evidence>
<evidence type="ECO:0000256" key="2">
    <source>
        <dbReference type="ARBA" id="ARBA00022801"/>
    </source>
</evidence>
<proteinExistence type="predicted"/>
<keyword evidence="2 13" id="KW-0378">Hydrolase</keyword>
<evidence type="ECO:0000256" key="4">
    <source>
        <dbReference type="ARBA" id="ARBA00039132"/>
    </source>
</evidence>
<dbReference type="PANTHER" id="PTHR16138:SF7">
    <property type="entry name" value="PALMITOYL-PROTEIN THIOESTERASE ABHD10, MITOCHONDRIAL"/>
    <property type="match status" value="1"/>
</dbReference>
<dbReference type="AlphaFoldDB" id="A0A1I0X281"/>
<reference evidence="13 14" key="1">
    <citation type="submission" date="2016-10" db="EMBL/GenBank/DDBJ databases">
        <authorList>
            <person name="de Groot N.N."/>
        </authorList>
    </citation>
    <scope>NUCLEOTIDE SEQUENCE [LARGE SCALE GENOMIC DNA]</scope>
    <source>
        <strain evidence="13 14">DSM 29316</strain>
    </source>
</reference>
<dbReference type="InterPro" id="IPR029058">
    <property type="entry name" value="AB_hydrolase_fold"/>
</dbReference>
<evidence type="ECO:0000256" key="11">
    <source>
        <dbReference type="ARBA" id="ARBA00047972"/>
    </source>
</evidence>